<dbReference type="Pfam" id="PF00069">
    <property type="entry name" value="Pkinase"/>
    <property type="match status" value="1"/>
</dbReference>
<dbReference type="InterPro" id="IPR000719">
    <property type="entry name" value="Prot_kinase_dom"/>
</dbReference>
<sequence>MEKTVLGLKPGDMIQDTYRIDSLLGEGGMGATFRGTNTAAGHAVAIKVMTPEFARNSRAVELFRRESSLLRTVQNDAVVRYETTLQDKAGKLYLVMEYLSGKPLLYYLDKGARLASEDVLKLAARLTSGLAAIHALGIVHRDVAPDNILVPDEDVSKAKFIDFGLASDSVGTDKSILGSDFAGKLRYCAPEQLGLFDNRITPATDIYALGLVLMRCAGLTVPGDGKGWAAIDDRREDIKIRDDRVSRNLRGVLEAFLRADPSLRPDDPLALVRKALAAENAEAHQPAGHTDRSAPDAQDRKPDTGARTAPFVALIAGFVIIAGGAAWFFLMGPGASATSDASTGQAALAQDAAQSNDPLTEAEKLIAASGADNLNAAFGALMALSGDDSQSADIRMRANIMIAEMYDPATHDTARSPFPSANPLAAKRHYQRAADLGSNSAAQALARLSD</sequence>
<dbReference type="InterPro" id="IPR011009">
    <property type="entry name" value="Kinase-like_dom_sf"/>
</dbReference>
<dbReference type="PANTHER" id="PTHR43289:SF34">
    <property type="entry name" value="SERINE_THREONINE-PROTEIN KINASE YBDM-RELATED"/>
    <property type="match status" value="1"/>
</dbReference>
<name>A0A967EIQ5_9RHOB</name>
<evidence type="ECO:0000313" key="9">
    <source>
        <dbReference type="EMBL" id="NHQ73247.1"/>
    </source>
</evidence>
<dbReference type="SUPFAM" id="SSF56112">
    <property type="entry name" value="Protein kinase-like (PK-like)"/>
    <property type="match status" value="1"/>
</dbReference>
<dbReference type="SMART" id="SM00219">
    <property type="entry name" value="TyrKc"/>
    <property type="match status" value="1"/>
</dbReference>
<dbReference type="InterPro" id="IPR020635">
    <property type="entry name" value="Tyr_kinase_cat_dom"/>
</dbReference>
<organism evidence="9 10">
    <name type="scientific">Roseovarius gahaiensis</name>
    <dbReference type="NCBI Taxonomy" id="2716691"/>
    <lineage>
        <taxon>Bacteria</taxon>
        <taxon>Pseudomonadati</taxon>
        <taxon>Pseudomonadota</taxon>
        <taxon>Alphaproteobacteria</taxon>
        <taxon>Rhodobacterales</taxon>
        <taxon>Roseobacteraceae</taxon>
        <taxon>Roseovarius</taxon>
    </lineage>
</organism>
<keyword evidence="10" id="KW-1185">Reference proteome</keyword>
<evidence type="ECO:0000256" key="7">
    <source>
        <dbReference type="SAM" id="Phobius"/>
    </source>
</evidence>
<dbReference type="InterPro" id="IPR008266">
    <property type="entry name" value="Tyr_kinase_AS"/>
</dbReference>
<feature type="binding site" evidence="5">
    <location>
        <position position="47"/>
    </location>
    <ligand>
        <name>ATP</name>
        <dbReference type="ChEBI" id="CHEBI:30616"/>
    </ligand>
</feature>
<evidence type="ECO:0000256" key="1">
    <source>
        <dbReference type="ARBA" id="ARBA00022679"/>
    </source>
</evidence>
<keyword evidence="9" id="KW-0723">Serine/threonine-protein kinase</keyword>
<keyword evidence="7" id="KW-0812">Transmembrane</keyword>
<keyword evidence="7" id="KW-0472">Membrane</keyword>
<evidence type="ECO:0000256" key="6">
    <source>
        <dbReference type="SAM" id="MobiDB-lite"/>
    </source>
</evidence>
<dbReference type="InterPro" id="IPR017441">
    <property type="entry name" value="Protein_kinase_ATP_BS"/>
</dbReference>
<evidence type="ECO:0000259" key="8">
    <source>
        <dbReference type="PROSITE" id="PS50011"/>
    </source>
</evidence>
<feature type="compositionally biased region" description="Basic and acidic residues" evidence="6">
    <location>
        <begin position="289"/>
        <end position="304"/>
    </location>
</feature>
<dbReference type="CDD" id="cd14014">
    <property type="entry name" value="STKc_PknB_like"/>
    <property type="match status" value="1"/>
</dbReference>
<dbReference type="AlphaFoldDB" id="A0A967EIQ5"/>
<keyword evidence="4 5" id="KW-0067">ATP-binding</keyword>
<dbReference type="PROSITE" id="PS00107">
    <property type="entry name" value="PROTEIN_KINASE_ATP"/>
    <property type="match status" value="1"/>
</dbReference>
<dbReference type="GO" id="GO:0004674">
    <property type="term" value="F:protein serine/threonine kinase activity"/>
    <property type="evidence" value="ECO:0007669"/>
    <property type="project" value="UniProtKB-KW"/>
</dbReference>
<dbReference type="PROSITE" id="PS00109">
    <property type="entry name" value="PROTEIN_KINASE_TYR"/>
    <property type="match status" value="1"/>
</dbReference>
<dbReference type="Proteomes" id="UP000639775">
    <property type="component" value="Unassembled WGS sequence"/>
</dbReference>
<evidence type="ECO:0000256" key="5">
    <source>
        <dbReference type="PROSITE-ProRule" id="PRU10141"/>
    </source>
</evidence>
<keyword evidence="1" id="KW-0808">Transferase</keyword>
<keyword evidence="7" id="KW-1133">Transmembrane helix</keyword>
<dbReference type="GO" id="GO:0004713">
    <property type="term" value="F:protein tyrosine kinase activity"/>
    <property type="evidence" value="ECO:0007669"/>
    <property type="project" value="InterPro"/>
</dbReference>
<accession>A0A967EIQ5</accession>
<feature type="region of interest" description="Disordered" evidence="6">
    <location>
        <begin position="280"/>
        <end position="305"/>
    </location>
</feature>
<evidence type="ECO:0000256" key="3">
    <source>
        <dbReference type="ARBA" id="ARBA00022777"/>
    </source>
</evidence>
<evidence type="ECO:0000256" key="2">
    <source>
        <dbReference type="ARBA" id="ARBA00022741"/>
    </source>
</evidence>
<feature type="domain" description="Protein kinase" evidence="8">
    <location>
        <begin position="18"/>
        <end position="276"/>
    </location>
</feature>
<reference evidence="9" key="1">
    <citation type="submission" date="2020-03" db="EMBL/GenBank/DDBJ databases">
        <title>Roseovarius gahaiensis sp. nov., isolated from Gahai Saline Lake, China.</title>
        <authorList>
            <person name="Sun X."/>
        </authorList>
    </citation>
    <scope>NUCLEOTIDE SEQUENCE</scope>
    <source>
        <strain evidence="9">GH877</strain>
    </source>
</reference>
<gene>
    <name evidence="9" type="ORF">HAT86_02060</name>
</gene>
<keyword evidence="2 5" id="KW-0547">Nucleotide-binding</keyword>
<dbReference type="RefSeq" id="WP_167192924.1">
    <property type="nucleotide sequence ID" value="NZ_JAAORB010000002.1"/>
</dbReference>
<dbReference type="GO" id="GO:0005524">
    <property type="term" value="F:ATP binding"/>
    <property type="evidence" value="ECO:0007669"/>
    <property type="project" value="UniProtKB-UniRule"/>
</dbReference>
<dbReference type="Gene3D" id="3.30.200.20">
    <property type="entry name" value="Phosphorylase Kinase, domain 1"/>
    <property type="match status" value="1"/>
</dbReference>
<comment type="caution">
    <text evidence="9">The sequence shown here is derived from an EMBL/GenBank/DDBJ whole genome shotgun (WGS) entry which is preliminary data.</text>
</comment>
<keyword evidence="3 9" id="KW-0418">Kinase</keyword>
<feature type="transmembrane region" description="Helical" evidence="7">
    <location>
        <begin position="311"/>
        <end position="330"/>
    </location>
</feature>
<evidence type="ECO:0000313" key="10">
    <source>
        <dbReference type="Proteomes" id="UP000639775"/>
    </source>
</evidence>
<dbReference type="EMBL" id="JAAORB010000002">
    <property type="protein sequence ID" value="NHQ73247.1"/>
    <property type="molecule type" value="Genomic_DNA"/>
</dbReference>
<evidence type="ECO:0000256" key="4">
    <source>
        <dbReference type="ARBA" id="ARBA00022840"/>
    </source>
</evidence>
<dbReference type="Gene3D" id="1.10.510.10">
    <property type="entry name" value="Transferase(Phosphotransferase) domain 1"/>
    <property type="match status" value="1"/>
</dbReference>
<proteinExistence type="predicted"/>
<protein>
    <submittedName>
        <fullName evidence="9">Serine/threonine protein kinase</fullName>
    </submittedName>
</protein>
<dbReference type="PROSITE" id="PS50011">
    <property type="entry name" value="PROTEIN_KINASE_DOM"/>
    <property type="match status" value="1"/>
</dbReference>
<dbReference type="PANTHER" id="PTHR43289">
    <property type="entry name" value="MITOGEN-ACTIVATED PROTEIN KINASE KINASE KINASE 20-RELATED"/>
    <property type="match status" value="1"/>
</dbReference>